<accession>A0ABU9MWC5</accession>
<reference evidence="13 14" key="1">
    <citation type="submission" date="2024-03" db="EMBL/GenBank/DDBJ databases">
        <title>Pseudoalteromonas qingdaonensis sp. nov., isolated from the intestines of marine benthic organisms.</title>
        <authorList>
            <person name="Lin X."/>
            <person name="Fang S."/>
            <person name="Hu X."/>
        </authorList>
    </citation>
    <scope>NUCLEOTIDE SEQUENCE [LARGE SCALE GENOMIC DNA]</scope>
    <source>
        <strain evidence="13 14">YIC-827</strain>
    </source>
</reference>
<dbReference type="SMART" id="SM00387">
    <property type="entry name" value="HATPase_c"/>
    <property type="match status" value="1"/>
</dbReference>
<feature type="domain" description="HAMP" evidence="12">
    <location>
        <begin position="181"/>
        <end position="235"/>
    </location>
</feature>
<evidence type="ECO:0000256" key="2">
    <source>
        <dbReference type="ARBA" id="ARBA00004651"/>
    </source>
</evidence>
<dbReference type="PANTHER" id="PTHR44936:SF10">
    <property type="entry name" value="SENSOR PROTEIN RSTB"/>
    <property type="match status" value="1"/>
</dbReference>
<dbReference type="InterPro" id="IPR036097">
    <property type="entry name" value="HisK_dim/P_sf"/>
</dbReference>
<evidence type="ECO:0000256" key="9">
    <source>
        <dbReference type="ARBA" id="ARBA00022840"/>
    </source>
</evidence>
<keyword evidence="10" id="KW-1133">Transmembrane helix</keyword>
<evidence type="ECO:0000256" key="5">
    <source>
        <dbReference type="ARBA" id="ARBA00022553"/>
    </source>
</evidence>
<dbReference type="Pfam" id="PF00512">
    <property type="entry name" value="HisKA"/>
    <property type="match status" value="1"/>
</dbReference>
<keyword evidence="5" id="KW-0597">Phosphoprotein</keyword>
<keyword evidence="9 13" id="KW-0067">ATP-binding</keyword>
<evidence type="ECO:0000313" key="14">
    <source>
        <dbReference type="Proteomes" id="UP001447008"/>
    </source>
</evidence>
<dbReference type="InterPro" id="IPR050980">
    <property type="entry name" value="2C_sensor_his_kinase"/>
</dbReference>
<evidence type="ECO:0000256" key="3">
    <source>
        <dbReference type="ARBA" id="ARBA00012438"/>
    </source>
</evidence>
<dbReference type="GO" id="GO:0005524">
    <property type="term" value="F:ATP binding"/>
    <property type="evidence" value="ECO:0007669"/>
    <property type="project" value="UniProtKB-KW"/>
</dbReference>
<dbReference type="SMART" id="SM00304">
    <property type="entry name" value="HAMP"/>
    <property type="match status" value="1"/>
</dbReference>
<keyword evidence="4" id="KW-1003">Cell membrane</keyword>
<dbReference type="Proteomes" id="UP001447008">
    <property type="component" value="Unassembled WGS sequence"/>
</dbReference>
<dbReference type="CDD" id="cd00082">
    <property type="entry name" value="HisKA"/>
    <property type="match status" value="1"/>
</dbReference>
<evidence type="ECO:0000256" key="1">
    <source>
        <dbReference type="ARBA" id="ARBA00000085"/>
    </source>
</evidence>
<evidence type="ECO:0000259" key="12">
    <source>
        <dbReference type="PROSITE" id="PS50885"/>
    </source>
</evidence>
<dbReference type="SMART" id="SM00388">
    <property type="entry name" value="HisKA"/>
    <property type="match status" value="1"/>
</dbReference>
<dbReference type="Pfam" id="PF02518">
    <property type="entry name" value="HATPase_c"/>
    <property type="match status" value="1"/>
</dbReference>
<gene>
    <name evidence="13" type="ORF">WCN91_09180</name>
</gene>
<feature type="transmembrane region" description="Helical" evidence="10">
    <location>
        <begin position="12"/>
        <end position="35"/>
    </location>
</feature>
<dbReference type="SUPFAM" id="SSF158472">
    <property type="entry name" value="HAMP domain-like"/>
    <property type="match status" value="1"/>
</dbReference>
<keyword evidence="7" id="KW-0547">Nucleotide-binding</keyword>
<keyword evidence="6" id="KW-0808">Transferase</keyword>
<keyword evidence="8" id="KW-0418">Kinase</keyword>
<dbReference type="InterPro" id="IPR004358">
    <property type="entry name" value="Sig_transdc_His_kin-like_C"/>
</dbReference>
<sequence length="455" mass="51091">MFKPLNKLYVKIFLWFWLTFAATIILMAALSSVSFSDLTYEPLHGGDEHYFKRLGHALERSAQKHQHSAEAVINQERIKKRKLYLYSPEKDLAYSNFNAADEVDLSLLNFRQDITPQMIFNEHFHALGPLLINLPDGQYQLYELRPGRTLPWFVRLKLLPHWLKVAVAVGASLLLSFLFTRTLIGPLNSLRASARAIAEGQLDSRVIQAAQRSDEVGILAREFNAMAQRLETLVNTQRTLLGDISHELRSPLTRLSLACAIAQDKADKDTLVQLQRIEKEAQLLDLMIERILTLSRLENRQQSLQTQAISPAQLFAPVFTDAEFEAKSQDKTISLPPLPEQPLLQVDAMLLASACENLLRNAIKYANSHIEVTLKHEQQQWQLSIRDDGPGVAEQELAHITEPFYRVDTARTRHSGGTGLGLAIAAKAIAAHQGELVLQNHPQGGLVATIKLPTT</sequence>
<evidence type="ECO:0000256" key="4">
    <source>
        <dbReference type="ARBA" id="ARBA00022475"/>
    </source>
</evidence>
<name>A0ABU9MWC5_9GAMM</name>
<dbReference type="InterPro" id="IPR036890">
    <property type="entry name" value="HATPase_C_sf"/>
</dbReference>
<dbReference type="Gene3D" id="3.30.565.10">
    <property type="entry name" value="Histidine kinase-like ATPase, C-terminal domain"/>
    <property type="match status" value="1"/>
</dbReference>
<evidence type="ECO:0000313" key="13">
    <source>
        <dbReference type="EMBL" id="MEM0515582.1"/>
    </source>
</evidence>
<evidence type="ECO:0000256" key="7">
    <source>
        <dbReference type="ARBA" id="ARBA00022741"/>
    </source>
</evidence>
<organism evidence="13 14">
    <name type="scientific">Pseudoalteromonas qingdaonensis</name>
    <dbReference type="NCBI Taxonomy" id="3131913"/>
    <lineage>
        <taxon>Bacteria</taxon>
        <taxon>Pseudomonadati</taxon>
        <taxon>Pseudomonadota</taxon>
        <taxon>Gammaproteobacteria</taxon>
        <taxon>Alteromonadales</taxon>
        <taxon>Pseudoalteromonadaceae</taxon>
        <taxon>Pseudoalteromonas</taxon>
    </lineage>
</organism>
<dbReference type="PROSITE" id="PS50109">
    <property type="entry name" value="HIS_KIN"/>
    <property type="match status" value="1"/>
</dbReference>
<comment type="subcellular location">
    <subcellularLocation>
        <location evidence="2">Cell membrane</location>
        <topology evidence="2">Multi-pass membrane protein</topology>
    </subcellularLocation>
</comment>
<dbReference type="PROSITE" id="PS50885">
    <property type="entry name" value="HAMP"/>
    <property type="match status" value="1"/>
</dbReference>
<dbReference type="Gene3D" id="6.10.340.10">
    <property type="match status" value="1"/>
</dbReference>
<dbReference type="Pfam" id="PF00672">
    <property type="entry name" value="HAMP"/>
    <property type="match status" value="1"/>
</dbReference>
<dbReference type="PANTHER" id="PTHR44936">
    <property type="entry name" value="SENSOR PROTEIN CREC"/>
    <property type="match status" value="1"/>
</dbReference>
<dbReference type="InterPro" id="IPR005467">
    <property type="entry name" value="His_kinase_dom"/>
</dbReference>
<dbReference type="InterPro" id="IPR003660">
    <property type="entry name" value="HAMP_dom"/>
</dbReference>
<evidence type="ECO:0000256" key="10">
    <source>
        <dbReference type="SAM" id="Phobius"/>
    </source>
</evidence>
<keyword evidence="10" id="KW-0472">Membrane</keyword>
<protein>
    <recommendedName>
        <fullName evidence="3">histidine kinase</fullName>
        <ecNumber evidence="3">2.7.13.3</ecNumber>
    </recommendedName>
</protein>
<feature type="domain" description="Histidine kinase" evidence="11">
    <location>
        <begin position="243"/>
        <end position="455"/>
    </location>
</feature>
<dbReference type="PRINTS" id="PR00344">
    <property type="entry name" value="BCTRLSENSOR"/>
</dbReference>
<dbReference type="CDD" id="cd06225">
    <property type="entry name" value="HAMP"/>
    <property type="match status" value="1"/>
</dbReference>
<dbReference type="EMBL" id="JBCGCU010000008">
    <property type="protein sequence ID" value="MEM0515582.1"/>
    <property type="molecule type" value="Genomic_DNA"/>
</dbReference>
<proteinExistence type="predicted"/>
<evidence type="ECO:0000256" key="6">
    <source>
        <dbReference type="ARBA" id="ARBA00022679"/>
    </source>
</evidence>
<comment type="catalytic activity">
    <reaction evidence="1">
        <text>ATP + protein L-histidine = ADP + protein N-phospho-L-histidine.</text>
        <dbReference type="EC" id="2.7.13.3"/>
    </reaction>
</comment>
<dbReference type="InterPro" id="IPR003661">
    <property type="entry name" value="HisK_dim/P_dom"/>
</dbReference>
<keyword evidence="10" id="KW-0812">Transmembrane</keyword>
<dbReference type="Gene3D" id="1.10.287.130">
    <property type="match status" value="1"/>
</dbReference>
<dbReference type="InterPro" id="IPR003594">
    <property type="entry name" value="HATPase_dom"/>
</dbReference>
<dbReference type="RefSeq" id="WP_342678346.1">
    <property type="nucleotide sequence ID" value="NZ_JBCGCU010000008.1"/>
</dbReference>
<comment type="caution">
    <text evidence="13">The sequence shown here is derived from an EMBL/GenBank/DDBJ whole genome shotgun (WGS) entry which is preliminary data.</text>
</comment>
<evidence type="ECO:0000256" key="8">
    <source>
        <dbReference type="ARBA" id="ARBA00022777"/>
    </source>
</evidence>
<dbReference type="SUPFAM" id="SSF55874">
    <property type="entry name" value="ATPase domain of HSP90 chaperone/DNA topoisomerase II/histidine kinase"/>
    <property type="match status" value="1"/>
</dbReference>
<dbReference type="EC" id="2.7.13.3" evidence="3"/>
<keyword evidence="14" id="KW-1185">Reference proteome</keyword>
<dbReference type="SUPFAM" id="SSF47384">
    <property type="entry name" value="Homodimeric domain of signal transducing histidine kinase"/>
    <property type="match status" value="1"/>
</dbReference>
<evidence type="ECO:0000259" key="11">
    <source>
        <dbReference type="PROSITE" id="PS50109"/>
    </source>
</evidence>